<keyword evidence="1" id="KW-0378">Hydrolase</keyword>
<dbReference type="EMBL" id="JAJBZT010000006">
    <property type="protein sequence ID" value="MCB6184209.1"/>
    <property type="molecule type" value="Genomic_DNA"/>
</dbReference>
<keyword evidence="2" id="KW-1185">Reference proteome</keyword>
<dbReference type="InterPro" id="IPR029058">
    <property type="entry name" value="AB_hydrolase_fold"/>
</dbReference>
<sequence length="534" mass="59305">MKIDRFSYLPTVIRACLLGCALFLLASCGLVKQSWNQSQSRQMGEVSGAVYVSHGEKSHLVVVAMPSEQTHSAPLREYQLLDGPGNYALALAAGNYLLFAFEDSNQNLTFDQDELHTRESVPLSIQAGKTIQLPPLYVEDSQTPPANQETQLAARSSTRYQATNAGAIAKLSDYVFSTEYAADKGYWEGLKFNQEVGNNIYFLDAFDPNRIPVLFLHGVRGSPQDLAFLMKSIDQKKYQPWVYYYASGPSMRLASEALHHKLSELQSKYHFPKMHLVAYSAGGLVARDMLIQHGEAHRYIQSFISISTPWGGEKMAENGVRYSPVVLPSWVEMQPSGAFIQSLFAKKLPSWIDYHLLFSYQGKTNRNGDNTDGAVTLASILDKRAQNEAKTIFAFNENHESILQDQLACDRVNDLLDQADNEDDLIARGNLQLELKSFTPLQLVAMGVEITLKDQAGHRTTLPIYPGLTSQTIPQLAVGEYQIITRSKQGNSEQVISAPVINGRTTQIEIQMSGGLIKTALRMASPDATHMTSR</sequence>
<comment type="caution">
    <text evidence="1">The sequence shown here is derived from an EMBL/GenBank/DDBJ whole genome shotgun (WGS) entry which is preliminary data.</text>
</comment>
<organism evidence="1 2">
    <name type="scientific">Leeia speluncae</name>
    <dbReference type="NCBI Taxonomy" id="2884804"/>
    <lineage>
        <taxon>Bacteria</taxon>
        <taxon>Pseudomonadati</taxon>
        <taxon>Pseudomonadota</taxon>
        <taxon>Betaproteobacteria</taxon>
        <taxon>Neisseriales</taxon>
        <taxon>Leeiaceae</taxon>
        <taxon>Leeia</taxon>
    </lineage>
</organism>
<accession>A0ABS8D7N0</accession>
<gene>
    <name evidence="1" type="ORF">LIN78_11695</name>
</gene>
<dbReference type="Proteomes" id="UP001165395">
    <property type="component" value="Unassembled WGS sequence"/>
</dbReference>
<dbReference type="RefSeq" id="WP_227181021.1">
    <property type="nucleotide sequence ID" value="NZ_JAJBZT010000006.1"/>
</dbReference>
<evidence type="ECO:0000313" key="1">
    <source>
        <dbReference type="EMBL" id="MCB6184209.1"/>
    </source>
</evidence>
<dbReference type="GO" id="GO:0016787">
    <property type="term" value="F:hydrolase activity"/>
    <property type="evidence" value="ECO:0007669"/>
    <property type="project" value="UniProtKB-KW"/>
</dbReference>
<dbReference type="Gene3D" id="3.40.50.1820">
    <property type="entry name" value="alpha/beta hydrolase"/>
    <property type="match status" value="1"/>
</dbReference>
<evidence type="ECO:0000313" key="2">
    <source>
        <dbReference type="Proteomes" id="UP001165395"/>
    </source>
</evidence>
<dbReference type="InterPro" id="IPR010315">
    <property type="entry name" value="DUF915_hydro-like"/>
</dbReference>
<protein>
    <submittedName>
        <fullName evidence="1">Alpha/beta hydrolase</fullName>
    </submittedName>
</protein>
<dbReference type="SUPFAM" id="SSF53474">
    <property type="entry name" value="alpha/beta-Hydrolases"/>
    <property type="match status" value="1"/>
</dbReference>
<dbReference type="Pfam" id="PF06028">
    <property type="entry name" value="DUF915"/>
    <property type="match status" value="1"/>
</dbReference>
<proteinExistence type="predicted"/>
<reference evidence="1" key="1">
    <citation type="submission" date="2021-10" db="EMBL/GenBank/DDBJ databases">
        <title>The complete genome sequence of Leeia sp. TBRC 13508.</title>
        <authorList>
            <person name="Charoenyingcharoen P."/>
            <person name="Yukphan P."/>
        </authorList>
    </citation>
    <scope>NUCLEOTIDE SEQUENCE</scope>
    <source>
        <strain evidence="1">TBRC 13508</strain>
    </source>
</reference>
<dbReference type="PROSITE" id="PS51257">
    <property type="entry name" value="PROKAR_LIPOPROTEIN"/>
    <property type="match status" value="1"/>
</dbReference>
<name>A0ABS8D7N0_9NEIS</name>